<evidence type="ECO:0000313" key="13">
    <source>
        <dbReference type="EMBL" id="AWI82453.1"/>
    </source>
</evidence>
<dbReference type="EMBL" id="CP022189">
    <property type="protein sequence ID" value="AWI82453.1"/>
    <property type="molecule type" value="Genomic_DNA"/>
</dbReference>
<dbReference type="Gene3D" id="1.10.10.10">
    <property type="entry name" value="Winged helix-like DNA-binding domain superfamily/Winged helix DNA-binding domain"/>
    <property type="match status" value="1"/>
</dbReference>
<dbReference type="PANTHER" id="PTHR10815:SF5">
    <property type="entry name" value="METHYLATED-DNA--PROTEIN-CYSTEINE METHYLTRANSFERASE"/>
    <property type="match status" value="1"/>
</dbReference>
<dbReference type="InterPro" id="IPR018060">
    <property type="entry name" value="HTH_AraC"/>
</dbReference>
<evidence type="ECO:0000256" key="2">
    <source>
        <dbReference type="ARBA" id="ARBA00008711"/>
    </source>
</evidence>
<dbReference type="Pfam" id="PF12833">
    <property type="entry name" value="HTH_18"/>
    <property type="match status" value="1"/>
</dbReference>
<evidence type="ECO:0000256" key="3">
    <source>
        <dbReference type="ARBA" id="ARBA00011918"/>
    </source>
</evidence>
<evidence type="ECO:0000256" key="9">
    <source>
        <dbReference type="ARBA" id="ARBA00049348"/>
    </source>
</evidence>
<dbReference type="Pfam" id="PF02805">
    <property type="entry name" value="Ada_Zn_binding"/>
    <property type="match status" value="1"/>
</dbReference>
<dbReference type="Gene3D" id="3.30.160.70">
    <property type="entry name" value="Methylated DNA-protein cysteine methyltransferase domain"/>
    <property type="match status" value="1"/>
</dbReference>
<feature type="binding site" evidence="11">
    <location>
        <position position="68"/>
    </location>
    <ligand>
        <name>Zn(2+)</name>
        <dbReference type="ChEBI" id="CHEBI:29105"/>
    </ligand>
</feature>
<dbReference type="SMART" id="SM00342">
    <property type="entry name" value="HTH_ARAC"/>
    <property type="match status" value="1"/>
</dbReference>
<dbReference type="EC" id="2.1.1.63" evidence="3"/>
<protein>
    <recommendedName>
        <fullName evidence="3">methylated-DNA--[protein]-cysteine S-methyltransferase</fullName>
        <ecNumber evidence="3">2.1.1.63</ecNumber>
    </recommendedName>
</protein>
<feature type="active site" description="Nucleophile; methyl group acceptor from methylphosphotriester" evidence="10">
    <location>
        <position position="37"/>
    </location>
</feature>
<dbReference type="GO" id="GO:0003700">
    <property type="term" value="F:DNA-binding transcription factor activity"/>
    <property type="evidence" value="ECO:0007669"/>
    <property type="project" value="InterPro"/>
</dbReference>
<dbReference type="PROSITE" id="PS00374">
    <property type="entry name" value="MGMT"/>
    <property type="match status" value="1"/>
</dbReference>
<gene>
    <name evidence="13" type="ORF">CEW88_01500</name>
</gene>
<dbReference type="RefSeq" id="WP_108964374.1">
    <property type="nucleotide sequence ID" value="NZ_CP022189.1"/>
</dbReference>
<evidence type="ECO:0000256" key="8">
    <source>
        <dbReference type="ARBA" id="ARBA00023204"/>
    </source>
</evidence>
<dbReference type="InterPro" id="IPR036388">
    <property type="entry name" value="WH-like_DNA-bd_sf"/>
</dbReference>
<dbReference type="SUPFAM" id="SSF53155">
    <property type="entry name" value="Methylated DNA-protein cysteine methyltransferase domain"/>
    <property type="match status" value="1"/>
</dbReference>
<dbReference type="InterPro" id="IPR036631">
    <property type="entry name" value="MGMT_N_sf"/>
</dbReference>
<dbReference type="InterPro" id="IPR014048">
    <property type="entry name" value="MethylDNA_cys_MeTrfase_DNA-bd"/>
</dbReference>
<feature type="binding site" evidence="11">
    <location>
        <position position="71"/>
    </location>
    <ligand>
        <name>Zn(2+)</name>
        <dbReference type="ChEBI" id="CHEBI:29105"/>
    </ligand>
</feature>
<dbReference type="FunFam" id="1.10.10.10:FF:000214">
    <property type="entry name" value="Methylated-DNA--protein-cysteine methyltransferase"/>
    <property type="match status" value="1"/>
</dbReference>
<dbReference type="GO" id="GO:0043565">
    <property type="term" value="F:sequence-specific DNA binding"/>
    <property type="evidence" value="ECO:0007669"/>
    <property type="project" value="InterPro"/>
</dbReference>
<evidence type="ECO:0000313" key="14">
    <source>
        <dbReference type="Proteomes" id="UP000244915"/>
    </source>
</evidence>
<dbReference type="KEGG" id="ypac:CEW88_01500"/>
<evidence type="ECO:0000256" key="10">
    <source>
        <dbReference type="PIRSR" id="PIRSR000409-1"/>
    </source>
</evidence>
<reference evidence="13 14" key="1">
    <citation type="submission" date="2017-06" db="EMBL/GenBank/DDBJ databases">
        <title>Yangia sp. YSBP01 complete genome sequence.</title>
        <authorList>
            <person name="Woo J.-H."/>
            <person name="Kim H.-S."/>
        </authorList>
    </citation>
    <scope>NUCLEOTIDE SEQUENCE [LARGE SCALE GENOMIC DNA]</scope>
    <source>
        <strain evidence="13 14">YSBP01</strain>
    </source>
</reference>
<dbReference type="SUPFAM" id="SSF46767">
    <property type="entry name" value="Methylated DNA-protein cysteine methyltransferase, C-terminal domain"/>
    <property type="match status" value="1"/>
</dbReference>
<name>A0A2U8H9L5_9RHOB</name>
<dbReference type="Proteomes" id="UP000244915">
    <property type="component" value="Chromosome 1"/>
</dbReference>
<comment type="catalytic activity">
    <reaction evidence="9">
        <text>a 6-O-methyl-2'-deoxyguanosine in DNA + L-cysteinyl-[protein] = S-methyl-L-cysteinyl-[protein] + a 2'-deoxyguanosine in DNA</text>
        <dbReference type="Rhea" id="RHEA:24000"/>
        <dbReference type="Rhea" id="RHEA-COMP:10131"/>
        <dbReference type="Rhea" id="RHEA-COMP:10132"/>
        <dbReference type="Rhea" id="RHEA-COMP:11367"/>
        <dbReference type="Rhea" id="RHEA-COMP:11368"/>
        <dbReference type="ChEBI" id="CHEBI:29950"/>
        <dbReference type="ChEBI" id="CHEBI:82612"/>
        <dbReference type="ChEBI" id="CHEBI:85445"/>
        <dbReference type="ChEBI" id="CHEBI:85448"/>
        <dbReference type="EC" id="2.1.1.63"/>
    </reaction>
</comment>
<keyword evidence="11" id="KW-0479">Metal-binding</keyword>
<organism evidence="13 14">
    <name type="scientific">Alloyangia pacifica</name>
    <dbReference type="NCBI Taxonomy" id="311180"/>
    <lineage>
        <taxon>Bacteria</taxon>
        <taxon>Pseudomonadati</taxon>
        <taxon>Pseudomonadota</taxon>
        <taxon>Alphaproteobacteria</taxon>
        <taxon>Rhodobacterales</taxon>
        <taxon>Roseobacteraceae</taxon>
        <taxon>Alloyangia</taxon>
    </lineage>
</organism>
<comment type="cofactor">
    <cofactor evidence="11">
        <name>Zn(2+)</name>
        <dbReference type="ChEBI" id="CHEBI:29105"/>
    </cofactor>
    <text evidence="11">Binds 1 zinc ion per subunit.</text>
</comment>
<dbReference type="PIRSF" id="PIRSF000409">
    <property type="entry name" value="Ada"/>
    <property type="match status" value="1"/>
</dbReference>
<evidence type="ECO:0000256" key="1">
    <source>
        <dbReference type="ARBA" id="ARBA00001286"/>
    </source>
</evidence>
<dbReference type="Pfam" id="PF01035">
    <property type="entry name" value="DNA_binding_1"/>
    <property type="match status" value="1"/>
</dbReference>
<feature type="binding site" evidence="11">
    <location>
        <position position="37"/>
    </location>
    <ligand>
        <name>Zn(2+)</name>
        <dbReference type="ChEBI" id="CHEBI:29105"/>
    </ligand>
</feature>
<dbReference type="Gene3D" id="1.10.10.60">
    <property type="entry name" value="Homeodomain-like"/>
    <property type="match status" value="1"/>
</dbReference>
<dbReference type="OrthoDB" id="9802228at2"/>
<dbReference type="GO" id="GO:0006281">
    <property type="term" value="P:DNA repair"/>
    <property type="evidence" value="ECO:0007669"/>
    <property type="project" value="UniProtKB-KW"/>
</dbReference>
<dbReference type="SUPFAM" id="SSF57884">
    <property type="entry name" value="Ada DNA repair protein, N-terminal domain (N-Ada 10)"/>
    <property type="match status" value="1"/>
</dbReference>
<dbReference type="GO" id="GO:0008270">
    <property type="term" value="F:zinc ion binding"/>
    <property type="evidence" value="ECO:0007669"/>
    <property type="project" value="InterPro"/>
</dbReference>
<proteinExistence type="inferred from homology"/>
<dbReference type="InterPro" id="IPR001497">
    <property type="entry name" value="MethylDNA_cys_MeTrfase_AS"/>
</dbReference>
<dbReference type="NCBIfam" id="TIGR00589">
    <property type="entry name" value="ogt"/>
    <property type="match status" value="1"/>
</dbReference>
<dbReference type="CDD" id="cd06445">
    <property type="entry name" value="ATase"/>
    <property type="match status" value="1"/>
</dbReference>
<comment type="catalytic activity">
    <reaction evidence="1">
        <text>a 4-O-methyl-thymidine in DNA + L-cysteinyl-[protein] = a thymidine in DNA + S-methyl-L-cysteinyl-[protein]</text>
        <dbReference type="Rhea" id="RHEA:53428"/>
        <dbReference type="Rhea" id="RHEA-COMP:10131"/>
        <dbReference type="Rhea" id="RHEA-COMP:10132"/>
        <dbReference type="Rhea" id="RHEA-COMP:13555"/>
        <dbReference type="Rhea" id="RHEA-COMP:13556"/>
        <dbReference type="ChEBI" id="CHEBI:29950"/>
        <dbReference type="ChEBI" id="CHEBI:82612"/>
        <dbReference type="ChEBI" id="CHEBI:137386"/>
        <dbReference type="ChEBI" id="CHEBI:137387"/>
        <dbReference type="EC" id="2.1.1.63"/>
    </reaction>
</comment>
<keyword evidence="6" id="KW-0227">DNA damage</keyword>
<comment type="similarity">
    <text evidence="2">Belongs to the MGMT family.</text>
</comment>
<dbReference type="GO" id="GO:0032259">
    <property type="term" value="P:methylation"/>
    <property type="evidence" value="ECO:0007669"/>
    <property type="project" value="UniProtKB-KW"/>
</dbReference>
<dbReference type="PANTHER" id="PTHR10815">
    <property type="entry name" value="METHYLATED-DNA--PROTEIN-CYSTEINE METHYLTRANSFERASE"/>
    <property type="match status" value="1"/>
</dbReference>
<keyword evidence="8" id="KW-0234">DNA repair</keyword>
<evidence type="ECO:0000256" key="7">
    <source>
        <dbReference type="ARBA" id="ARBA00023159"/>
    </source>
</evidence>
<dbReference type="AlphaFoldDB" id="A0A2U8H9L5"/>
<evidence type="ECO:0000256" key="11">
    <source>
        <dbReference type="PIRSR" id="PIRSR000409-3"/>
    </source>
</evidence>
<dbReference type="InterPro" id="IPR004026">
    <property type="entry name" value="Ada_DNA_repair_Zn-bd"/>
</dbReference>
<dbReference type="InterPro" id="IPR035451">
    <property type="entry name" value="Ada-like_dom_sf"/>
</dbReference>
<dbReference type="PROSITE" id="PS01124">
    <property type="entry name" value="HTH_ARAC_FAMILY_2"/>
    <property type="match status" value="1"/>
</dbReference>
<dbReference type="InterPro" id="IPR036217">
    <property type="entry name" value="MethylDNA_cys_MeTrfase_DNAb"/>
</dbReference>
<feature type="binding site" evidence="11">
    <location>
        <position position="41"/>
    </location>
    <ligand>
        <name>Zn(2+)</name>
        <dbReference type="ChEBI" id="CHEBI:29105"/>
    </ligand>
</feature>
<keyword evidence="11" id="KW-0862">Zinc</keyword>
<dbReference type="Gene3D" id="3.40.10.10">
    <property type="entry name" value="DNA Methylphosphotriester Repair Domain"/>
    <property type="match status" value="1"/>
</dbReference>
<sequence length="351" mass="38182">MLFALPDPDTLYRALLERDPSYDGRAFVCVASTGIFCRLTCPARKPLRANCTFHETVGECIAAGFRPCKRCHPLNPMAQSDPVIARLLDALEARPAFRWSEPDLVAMGLDPSTVRRAFKRQFGMTFLEMARQRRLREGFTALASGAPVIEAQLDAGFESASAFRAGFARALGVAPGALRADALLRADWIATPLGDMVSVCSKSHLHLLEFMDRKALPRELEKLRKGAGGEIGVGRFAPSDQIREELARFFAGESAQFDTPLALHGSEFTTAVWRALLEIPAGETRSYGALAQALGRPSATRAVAQANGANQIALVIPCHRVIGADGSLTGYGGGLWRKQRLLEIERGYLGR</sequence>
<keyword evidence="5" id="KW-0808">Transferase</keyword>
<evidence type="ECO:0000256" key="6">
    <source>
        <dbReference type="ARBA" id="ARBA00022763"/>
    </source>
</evidence>
<evidence type="ECO:0000256" key="4">
    <source>
        <dbReference type="ARBA" id="ARBA00022603"/>
    </source>
</evidence>
<dbReference type="GO" id="GO:0003908">
    <property type="term" value="F:methylated-DNA-[protein]-cysteine S-methyltransferase activity"/>
    <property type="evidence" value="ECO:0007669"/>
    <property type="project" value="UniProtKB-EC"/>
</dbReference>
<dbReference type="InterPro" id="IPR016221">
    <property type="entry name" value="Bifunct_regulatory_prot_Ada"/>
</dbReference>
<feature type="domain" description="HTH araC/xylS-type" evidence="12">
    <location>
        <begin position="107"/>
        <end position="181"/>
    </location>
</feature>
<evidence type="ECO:0000259" key="12">
    <source>
        <dbReference type="PROSITE" id="PS01124"/>
    </source>
</evidence>
<keyword evidence="7" id="KW-0010">Activator</keyword>
<evidence type="ECO:0000256" key="5">
    <source>
        <dbReference type="ARBA" id="ARBA00022679"/>
    </source>
</evidence>
<feature type="active site" description="Nucleophile; methyl group acceptor from either O6-methylguanine or O4-methylthymine" evidence="10">
    <location>
        <position position="318"/>
    </location>
</feature>
<accession>A0A2U8H9L5</accession>
<keyword evidence="4" id="KW-0489">Methyltransferase</keyword>